<gene>
    <name evidence="1" type="primary">ORF40873</name>
</gene>
<dbReference type="AlphaFoldDB" id="A0A0B6YXZ0"/>
<organism evidence="1">
    <name type="scientific">Arion vulgaris</name>
    <dbReference type="NCBI Taxonomy" id="1028688"/>
    <lineage>
        <taxon>Eukaryota</taxon>
        <taxon>Metazoa</taxon>
        <taxon>Spiralia</taxon>
        <taxon>Lophotrochozoa</taxon>
        <taxon>Mollusca</taxon>
        <taxon>Gastropoda</taxon>
        <taxon>Heterobranchia</taxon>
        <taxon>Euthyneura</taxon>
        <taxon>Panpulmonata</taxon>
        <taxon>Eupulmonata</taxon>
        <taxon>Stylommatophora</taxon>
        <taxon>Helicina</taxon>
        <taxon>Arionoidea</taxon>
        <taxon>Arionidae</taxon>
        <taxon>Arion</taxon>
    </lineage>
</organism>
<dbReference type="EMBL" id="HACG01014097">
    <property type="protein sequence ID" value="CEK60962.1"/>
    <property type="molecule type" value="Transcribed_RNA"/>
</dbReference>
<evidence type="ECO:0000313" key="1">
    <source>
        <dbReference type="EMBL" id="CEK60962.1"/>
    </source>
</evidence>
<protein>
    <submittedName>
        <fullName evidence="1">Uncharacterized protein</fullName>
    </submittedName>
</protein>
<reference evidence="1" key="1">
    <citation type="submission" date="2014-12" db="EMBL/GenBank/DDBJ databases">
        <title>Insight into the proteome of Arion vulgaris.</title>
        <authorList>
            <person name="Aradska J."/>
            <person name="Bulat T."/>
            <person name="Smidak R."/>
            <person name="Sarate P."/>
            <person name="Gangsoo J."/>
            <person name="Sialana F."/>
            <person name="Bilban M."/>
            <person name="Lubec G."/>
        </authorList>
    </citation>
    <scope>NUCLEOTIDE SEQUENCE</scope>
    <source>
        <tissue evidence="1">Skin</tissue>
    </source>
</reference>
<proteinExistence type="predicted"/>
<feature type="non-terminal residue" evidence="1">
    <location>
        <position position="1"/>
    </location>
</feature>
<sequence length="63" mass="7195">KVPIQTSSLHMQYIHKITTRVSVPTIPHMNLHFTSTETVIITCRSSLLFTGTRSQENREEKIG</sequence>
<accession>A0A0B6YXZ0</accession>
<name>A0A0B6YXZ0_9EUPU</name>